<dbReference type="Proteomes" id="UP000018851">
    <property type="component" value="Chromosome"/>
</dbReference>
<organism evidence="2 3">
    <name type="scientific">Sphingomonas sanxanigenens DSM 19645 = NX02</name>
    <dbReference type="NCBI Taxonomy" id="1123269"/>
    <lineage>
        <taxon>Bacteria</taxon>
        <taxon>Pseudomonadati</taxon>
        <taxon>Pseudomonadota</taxon>
        <taxon>Alphaproteobacteria</taxon>
        <taxon>Sphingomonadales</taxon>
        <taxon>Sphingomonadaceae</taxon>
        <taxon>Sphingomonas</taxon>
    </lineage>
</organism>
<dbReference type="Pfam" id="PF12728">
    <property type="entry name" value="HTH_17"/>
    <property type="match status" value="1"/>
</dbReference>
<sequence length="61" mass="6785">MAQNEQGAPLAYSIKEACRVSSLGRTRLYQLIAAKRLDARKLGRRTLIPAESLKRLLDGES</sequence>
<dbReference type="eggNOG" id="ENOG502ZT49">
    <property type="taxonomic scope" value="Bacteria"/>
</dbReference>
<evidence type="ECO:0000313" key="3">
    <source>
        <dbReference type="Proteomes" id="UP000018851"/>
    </source>
</evidence>
<dbReference type="PATRIC" id="fig|1123269.5.peg.5643"/>
<dbReference type="HOGENOM" id="CLU_140176_14_3_5"/>
<dbReference type="InterPro" id="IPR041657">
    <property type="entry name" value="HTH_17"/>
</dbReference>
<proteinExistence type="predicted"/>
<reference evidence="2 3" key="1">
    <citation type="submission" date="2013-07" db="EMBL/GenBank/DDBJ databases">
        <title>Completed genome of Sphingomonas sanxanigenens NX02.</title>
        <authorList>
            <person name="Ma T."/>
            <person name="Huang H."/>
            <person name="Wu M."/>
            <person name="Li X."/>
            <person name="Li G."/>
        </authorList>
    </citation>
    <scope>NUCLEOTIDE SEQUENCE [LARGE SCALE GENOMIC DNA]</scope>
    <source>
        <strain evidence="2 3">NX02</strain>
    </source>
</reference>
<keyword evidence="3" id="KW-1185">Reference proteome</keyword>
<evidence type="ECO:0000259" key="1">
    <source>
        <dbReference type="Pfam" id="PF12728"/>
    </source>
</evidence>
<accession>W0AL60</accession>
<dbReference type="GO" id="GO:0003677">
    <property type="term" value="F:DNA binding"/>
    <property type="evidence" value="ECO:0007669"/>
    <property type="project" value="InterPro"/>
</dbReference>
<name>W0AL60_9SPHN</name>
<gene>
    <name evidence="2" type="ORF">NX02_28725</name>
</gene>
<dbReference type="InterPro" id="IPR010093">
    <property type="entry name" value="SinI_DNA-bd"/>
</dbReference>
<dbReference type="EMBL" id="CP006644">
    <property type="protein sequence ID" value="AHE57322.1"/>
    <property type="molecule type" value="Genomic_DNA"/>
</dbReference>
<protein>
    <recommendedName>
        <fullName evidence="1">Helix-turn-helix domain-containing protein</fullName>
    </recommendedName>
</protein>
<feature type="domain" description="Helix-turn-helix" evidence="1">
    <location>
        <begin position="12"/>
        <end position="59"/>
    </location>
</feature>
<dbReference type="NCBIfam" id="TIGR01764">
    <property type="entry name" value="excise"/>
    <property type="match status" value="1"/>
</dbReference>
<evidence type="ECO:0000313" key="2">
    <source>
        <dbReference type="EMBL" id="AHE57322.1"/>
    </source>
</evidence>
<dbReference type="STRING" id="1123269.NX02_28725"/>
<dbReference type="OrthoDB" id="7226381at2"/>
<dbReference type="AlphaFoldDB" id="W0AL60"/>
<dbReference type="KEGG" id="ssan:NX02_28725"/>
<dbReference type="RefSeq" id="WP_025295412.1">
    <property type="nucleotide sequence ID" value="NZ_CP006644.1"/>
</dbReference>